<sequence length="713" mass="80959">MSRVIGLSLLLALLFTTFLSFFQVHHQVRDDHQQQLTTMNQLLAKATQLLLQDAGEQDINSLFSEAQHQALFPIHSITLLNAERDVLNSTGLGTLIEQPESGWFGNEHQFHRVHHDRVLSSQPLTLSVEPTEWGYLLIEAGSPEFPWGLWLWQMLIWLMVPCLLLFALWLTAQRQKNFLQLSSEDLKQLALRWLDGDHHVRLAQQHPLSSVFNQLFEQIQQQQQQHELQRTELAEQLVELQQQWQQHDSEQSTQAEQLQHAQQRLAEQECEFTELLAQVADTPDQWLKQVLLEGVALKQRQIKPVATTKLMLADWIASQMSGWRSCVQEKQQLQVYEDLQAVDFSISVSEADLALCCQSLIRLCCRSTQQSQLALHWQLQPELGRLQLSVLMKGESLSEELCQLLESAPLAITPDTPLEVYFITQACRRLNAKLSVACLHELGSSFLLECPVQVSSHSPANRLERLYCFKDKASIEPSLMHNLKGLTHQLNVLQEWTDLPSMTQRADAPMLVLMPAQVPDEAISQWQALLAQPHVLLLTDGKSPQAWLSDQAVPKLVLPVSNQEIMQHLPTLTASSTEQLTTERRFSLLIVDDNETNQAFLQAVLAPYPFTLAAEYTGQAALARCAQQQFDLILMDIQLPDMSGIEVTQQLRTHAEFEHTTILAFTAHALPDEIERFKQAGMNDVVIKPLDSNKVATLLRWCLQPPDANEAVL</sequence>
<keyword evidence="5" id="KW-0472">Membrane</keyword>
<feature type="domain" description="Response regulatory" evidence="6">
    <location>
        <begin position="587"/>
        <end position="703"/>
    </location>
</feature>
<evidence type="ECO:0000259" key="6">
    <source>
        <dbReference type="PROSITE" id="PS50110"/>
    </source>
</evidence>
<keyword evidence="1 3" id="KW-0597">Phosphoprotein</keyword>
<evidence type="ECO:0000313" key="8">
    <source>
        <dbReference type="Proteomes" id="UP001231616"/>
    </source>
</evidence>
<dbReference type="InterPro" id="IPR001789">
    <property type="entry name" value="Sig_transdc_resp-reg_receiver"/>
</dbReference>
<dbReference type="CDD" id="cd17546">
    <property type="entry name" value="REC_hyHK_CKI1_RcsC-like"/>
    <property type="match status" value="1"/>
</dbReference>
<keyword evidence="8" id="KW-1185">Reference proteome</keyword>
<keyword evidence="5" id="KW-0812">Transmembrane</keyword>
<keyword evidence="4" id="KW-0175">Coiled coil</keyword>
<evidence type="ECO:0000256" key="3">
    <source>
        <dbReference type="PROSITE-ProRule" id="PRU00169"/>
    </source>
</evidence>
<dbReference type="Pfam" id="PF00072">
    <property type="entry name" value="Response_reg"/>
    <property type="match status" value="1"/>
</dbReference>
<dbReference type="InterPro" id="IPR011006">
    <property type="entry name" value="CheY-like_superfamily"/>
</dbReference>
<accession>A0ABT9GYX8</accession>
<evidence type="ECO:0000256" key="4">
    <source>
        <dbReference type="SAM" id="Coils"/>
    </source>
</evidence>
<keyword evidence="2" id="KW-0902">Two-component regulatory system</keyword>
<organism evidence="7 8">
    <name type="scientific">Alkalimonas collagenimarina</name>
    <dbReference type="NCBI Taxonomy" id="400390"/>
    <lineage>
        <taxon>Bacteria</taxon>
        <taxon>Pseudomonadati</taxon>
        <taxon>Pseudomonadota</taxon>
        <taxon>Gammaproteobacteria</taxon>
        <taxon>Alkalimonas</taxon>
    </lineage>
</organism>
<dbReference type="SMART" id="SM00448">
    <property type="entry name" value="REC"/>
    <property type="match status" value="1"/>
</dbReference>
<dbReference type="EMBL" id="JAUZVZ010000010">
    <property type="protein sequence ID" value="MDP4536265.1"/>
    <property type="molecule type" value="Genomic_DNA"/>
</dbReference>
<protein>
    <submittedName>
        <fullName evidence="7">Response regulator</fullName>
    </submittedName>
</protein>
<proteinExistence type="predicted"/>
<dbReference type="Gene3D" id="3.40.50.2300">
    <property type="match status" value="1"/>
</dbReference>
<dbReference type="SUPFAM" id="SSF52172">
    <property type="entry name" value="CheY-like"/>
    <property type="match status" value="1"/>
</dbReference>
<feature type="modified residue" description="4-aspartylphosphate" evidence="3">
    <location>
        <position position="636"/>
    </location>
</feature>
<feature type="coiled-coil region" evidence="4">
    <location>
        <begin position="216"/>
        <end position="278"/>
    </location>
</feature>
<gene>
    <name evidence="7" type="ORF">Q3O60_08700</name>
</gene>
<reference evidence="7 8" key="1">
    <citation type="submission" date="2023-08" db="EMBL/GenBank/DDBJ databases">
        <authorList>
            <person name="Joshi A."/>
            <person name="Thite S."/>
        </authorList>
    </citation>
    <scope>NUCLEOTIDE SEQUENCE [LARGE SCALE GENOMIC DNA]</scope>
    <source>
        <strain evidence="7 8">AC40</strain>
    </source>
</reference>
<evidence type="ECO:0000256" key="5">
    <source>
        <dbReference type="SAM" id="Phobius"/>
    </source>
</evidence>
<dbReference type="PROSITE" id="PS50110">
    <property type="entry name" value="RESPONSE_REGULATORY"/>
    <property type="match status" value="1"/>
</dbReference>
<feature type="transmembrane region" description="Helical" evidence="5">
    <location>
        <begin position="150"/>
        <end position="172"/>
    </location>
</feature>
<dbReference type="PANTHER" id="PTHR45339">
    <property type="entry name" value="HYBRID SIGNAL TRANSDUCTION HISTIDINE KINASE J"/>
    <property type="match status" value="1"/>
</dbReference>
<evidence type="ECO:0000313" key="7">
    <source>
        <dbReference type="EMBL" id="MDP4536265.1"/>
    </source>
</evidence>
<comment type="caution">
    <text evidence="7">The sequence shown here is derived from an EMBL/GenBank/DDBJ whole genome shotgun (WGS) entry which is preliminary data.</text>
</comment>
<name>A0ABT9GYX8_9GAMM</name>
<dbReference type="PANTHER" id="PTHR45339:SF1">
    <property type="entry name" value="HYBRID SIGNAL TRANSDUCTION HISTIDINE KINASE J"/>
    <property type="match status" value="1"/>
</dbReference>
<evidence type="ECO:0000256" key="2">
    <source>
        <dbReference type="ARBA" id="ARBA00023012"/>
    </source>
</evidence>
<dbReference type="RefSeq" id="WP_305893531.1">
    <property type="nucleotide sequence ID" value="NZ_JAUZVZ010000010.1"/>
</dbReference>
<keyword evidence="5" id="KW-1133">Transmembrane helix</keyword>
<dbReference type="Proteomes" id="UP001231616">
    <property type="component" value="Unassembled WGS sequence"/>
</dbReference>
<evidence type="ECO:0000256" key="1">
    <source>
        <dbReference type="ARBA" id="ARBA00022553"/>
    </source>
</evidence>